<dbReference type="EC" id="1.13.11.54" evidence="11"/>
<dbReference type="CDD" id="cd01629">
    <property type="entry name" value="HAD_EP"/>
    <property type="match status" value="1"/>
</dbReference>
<dbReference type="InterPro" id="IPR036409">
    <property type="entry name" value="Aldolase_II/adducin_N_sf"/>
</dbReference>
<dbReference type="Pfam" id="PF03079">
    <property type="entry name" value="ARD"/>
    <property type="match status" value="1"/>
</dbReference>
<feature type="binding site" evidence="11">
    <location>
        <position position="117"/>
    </location>
    <ligand>
        <name>Ni(2+)</name>
        <dbReference type="ChEBI" id="CHEBI:49786"/>
        <note>for nickel-dependent acireductone dioxygenase activity</note>
    </ligand>
</feature>
<comment type="cofactor">
    <cofactor evidence="11">
        <name>Fe(2+)</name>
        <dbReference type="ChEBI" id="CHEBI:29033"/>
    </cofactor>
    <cofactor evidence="11">
        <name>Ni(2+)</name>
        <dbReference type="ChEBI" id="CHEBI:49786"/>
    </cofactor>
    <text evidence="11">Binds either 1 Fe or Ni cation per monomer. Iron-binding promotes an acireductone dioxygenase reaction producing 2-keto-4-methylthiobutyrate, while nickel-binding promotes an acireductone dioxygenase reaction producing 3-(methylsulfanyl)propanoate.</text>
</comment>
<sequence length="1641" mass="177772">MVLAENGDAPGIEAWYMAAEVKDQTAENRRTPNKPVPPAALADLGVLAYHLPPTGDYPPKAVPWEPKSGIQDPKLKLIRDARGYNYADIITCSEECLPDYHNKLKAFFEEHIHSDEEVRYILKGSGYFDVRDGQDQWIRLQLNEGDLIVLPEGIYHRFTMDSKNFTQAMRLFKGVPVWTPINRPADTHLSRERYVARFGQLAEEQKLRSAIVACLKSFFQQGWCLGSSGAMAARVGSGAHAPVLATPSGVPKELLAEEDLFLLAGPGGGSEQLKEPTKPLKVSDSAQVFSAIFEKRADVGAVCHIHSVASVLAAADAGEVLEVRDLEMIKGLGVPGDGVLQVPVIDNKAREPELVPDLLRALDRVPNAPAVLVRDHGAYIFGSTAEKAKIATECFGFILDVLEKRASGRTSSEAPLKRQRRGPSVVLLDVEGTTTPITFVKDKLFPFAAASVDNWVPAAGPELSEVCAQFEAQCIEDGAAFDATAPIKEVRRLTKEWIAKDRKVSALKDLQGRLWRSGYERGELKGQMFEDTPKAMSAWTAAGQRVAIFSSGSREAQRLIFQYSDKGDLTPHIAAYFDPKAAQASKQEAKAYTEIALSLGIDSSQGLFCTDVLGEAKAASEAGWQTVLLVRPGNAPLPAGHGFREVLGGDDEAQELPITAALDLPQDLTPTPGDVLIVAAPVSFDFAVPVPDASLEADLRNCRDFRDLALDLPSLQLGPLPRPRCAGSTIQFTFLSPGATGGSFRFRAVSAWPTQTAVAGQDAFVASVRTTDASTGLTRTVSGRAPLEAAVAPRFGDFSLQRTSGIRADAVSSVGDIQITFRPRQSAQALSLTSRLQESSRLGIVLSNADLEVTDGPQLVKEVLVLRPAASHLVLAADFAAGRLFGLRLRNVRNPEVTGNIFWTLRSFSRPQPRGTLVTAAEAAAGPTVAAAAAGQSLASGGVTAIESAPPHEVAASEVLQWLDWTTQGRDEIADLEATPVRGLLQIVPSSPFLESSFFDFPDTEVAFSIAVLPGQADAGQRFLIFAPDDWQLIPDSFVPIPNFPEVEDLGVLLCWHEAPPFLQPVFVRKPVYALRLLQDLLGTIPCRFNPALMCENIVSFRFRATTPVSPVDLVRWRAESNQAWLLQVDSHGGGGCGPTPDRLSPELTRFTNDAHFTGFLLKESLVLQVVAEPYGNIPRRASIVEVRFLNQNVLDSHGSSIFVRLEAPIGVEFALGCLAAVPDPDYAGCEGIGRLAVAQRTQGTLESGQHTLVLRAVNPIRTPSSNWWTLQTFANVTAAAARLGEFPDVRQRGRVMGFELAQALQATIQPSSPEKEGSVQIFLWLRPTSYVPAGGRVEIHAAQAFELSCTPSFILLSMPPGTCTALHATSGLEYTDDHDIIDFRVAEGHFLLPNNEYELSIYARNPGTLDGVVSTRWGVLLRDDHGDVLEANMEIHSYALTAVGMQALSLQPSVSVPYARNEVRLQLSFQRQLSLTAISEVRIEAPPGWDFRPLCNLYLDVTGGCDSRCTFQLPYAEERGHHICPEANVLLLLLDQTAVIQEGVFVLLLGVVNPAASPSQNLWKISLINSAATAADDPNAGQVTNLLIPGFFVGFRQSLQLPALPLTDEAFQALASGSRHRPWIMTAMTATVGCCLGWMH</sequence>
<evidence type="ECO:0000256" key="5">
    <source>
        <dbReference type="ARBA" id="ARBA00022801"/>
    </source>
</evidence>
<gene>
    <name evidence="13" type="ORF">SNAT2548_LOCUS29438</name>
</gene>
<feature type="domain" description="Class II aldolase/adducin N-terminal" evidence="12">
    <location>
        <begin position="209"/>
        <end position="403"/>
    </location>
</feature>
<dbReference type="OrthoDB" id="441572at2759"/>
<feature type="binding site" evidence="11">
    <location>
        <position position="156"/>
    </location>
    <ligand>
        <name>Fe(2+)</name>
        <dbReference type="ChEBI" id="CHEBI:29033"/>
        <note>for iron-dependent acireductone dioxygenase activity</note>
    </ligand>
</feature>
<evidence type="ECO:0000313" key="14">
    <source>
        <dbReference type="Proteomes" id="UP000604046"/>
    </source>
</evidence>
<dbReference type="InterPro" id="IPR023214">
    <property type="entry name" value="HAD_sf"/>
</dbReference>
<comment type="catalytic activity">
    <reaction evidence="11">
        <text>1,2-dihydroxy-5-(methylsulfanyl)pent-1-en-3-one + O2 = 3-(methylsulfanyl)propanoate + CO + formate + 2 H(+)</text>
        <dbReference type="Rhea" id="RHEA:14161"/>
        <dbReference type="ChEBI" id="CHEBI:15378"/>
        <dbReference type="ChEBI" id="CHEBI:15379"/>
        <dbReference type="ChEBI" id="CHEBI:15740"/>
        <dbReference type="ChEBI" id="CHEBI:17245"/>
        <dbReference type="ChEBI" id="CHEBI:49016"/>
        <dbReference type="ChEBI" id="CHEBI:49252"/>
        <dbReference type="EC" id="1.13.11.53"/>
    </reaction>
</comment>
<dbReference type="GO" id="GO:0043874">
    <property type="term" value="F:acireductone synthase activity"/>
    <property type="evidence" value="ECO:0007669"/>
    <property type="project" value="InterPro"/>
</dbReference>
<evidence type="ECO:0000256" key="8">
    <source>
        <dbReference type="ARBA" id="ARBA00023004"/>
    </source>
</evidence>
<evidence type="ECO:0000256" key="1">
    <source>
        <dbReference type="ARBA" id="ARBA00022490"/>
    </source>
</evidence>
<dbReference type="NCBIfam" id="TIGR01691">
    <property type="entry name" value="enolase-ppase"/>
    <property type="match status" value="1"/>
</dbReference>
<evidence type="ECO:0000313" key="13">
    <source>
        <dbReference type="EMBL" id="CAE7525889.1"/>
    </source>
</evidence>
<feature type="binding site" evidence="11">
    <location>
        <position position="117"/>
    </location>
    <ligand>
        <name>Fe(2+)</name>
        <dbReference type="ChEBI" id="CHEBI:29033"/>
        <note>for iron-dependent acireductone dioxygenase activity</note>
    </ligand>
</feature>
<keyword evidence="7 11" id="KW-0560">Oxidoreductase</keyword>
<feature type="binding site" evidence="11">
    <location>
        <position position="113"/>
    </location>
    <ligand>
        <name>Fe(2+)</name>
        <dbReference type="ChEBI" id="CHEBI:29033"/>
        <note>for iron-dependent acireductone dioxygenase activity</note>
    </ligand>
</feature>
<keyword evidence="4 11" id="KW-0479">Metal-binding</keyword>
<dbReference type="SUPFAM" id="SSF53639">
    <property type="entry name" value="AraD/HMP-PK domain-like"/>
    <property type="match status" value="1"/>
</dbReference>
<dbReference type="GO" id="GO:0000287">
    <property type="term" value="F:magnesium ion binding"/>
    <property type="evidence" value="ECO:0007669"/>
    <property type="project" value="InterPro"/>
</dbReference>
<evidence type="ECO:0000256" key="4">
    <source>
        <dbReference type="ARBA" id="ARBA00022723"/>
    </source>
</evidence>
<evidence type="ECO:0000256" key="11">
    <source>
        <dbReference type="HAMAP-Rule" id="MF_03154"/>
    </source>
</evidence>
<feature type="binding site" evidence="11">
    <location>
        <position position="113"/>
    </location>
    <ligand>
        <name>Ni(2+)</name>
        <dbReference type="ChEBI" id="CHEBI:49786"/>
        <note>for nickel-dependent acireductone dioxygenase activity</note>
    </ligand>
</feature>
<organism evidence="13 14">
    <name type="scientific">Symbiodinium natans</name>
    <dbReference type="NCBI Taxonomy" id="878477"/>
    <lineage>
        <taxon>Eukaryota</taxon>
        <taxon>Sar</taxon>
        <taxon>Alveolata</taxon>
        <taxon>Dinophyceae</taxon>
        <taxon>Suessiales</taxon>
        <taxon>Symbiodiniaceae</taxon>
        <taxon>Symbiodinium</taxon>
    </lineage>
</organism>
<dbReference type="SFLD" id="SFLDG01129">
    <property type="entry name" value="C1.5:_HAD__Beta-PGM__Phosphata"/>
    <property type="match status" value="1"/>
</dbReference>
<dbReference type="FunFam" id="2.60.120.10:FF:000099">
    <property type="entry name" value="1,2-dihydroxy-3-keto-5-methylthiopentene dioxygenase"/>
    <property type="match status" value="1"/>
</dbReference>
<dbReference type="PANTHER" id="PTHR20371:SF1">
    <property type="entry name" value="ENOLASE-PHOSPHATASE E1"/>
    <property type="match status" value="1"/>
</dbReference>
<comment type="pathway">
    <text evidence="11">Amino-acid biosynthesis; L-methionine biosynthesis via salvage pathway; L-methionine from S-methyl-5-thio-alpha-D-ribose 1-phosphate: step 5/6.</text>
</comment>
<keyword evidence="9 11" id="KW-0486">Methionine biosynthesis</keyword>
<dbReference type="InterPro" id="IPR001303">
    <property type="entry name" value="Aldolase_II/adducin_N"/>
</dbReference>
<dbReference type="InterPro" id="IPR004313">
    <property type="entry name" value="ARD"/>
</dbReference>
<dbReference type="InterPro" id="IPR036412">
    <property type="entry name" value="HAD-like_sf"/>
</dbReference>
<comment type="function">
    <text evidence="11">Catalyzes 2 different reactions between oxygen and the acireductone 1,2-dihydroxy-3-keto-5-methylthiopentene (DHK-MTPene) depending upon the metal bound in the active site. Fe-containing acireductone dioxygenase (Fe-ARD) produces formate and 2-keto-4-methylthiobutyrate (KMTB), the alpha-ketoacid precursor of methionine in the methionine recycle pathway. Ni-containing acireductone dioxygenase (Ni-ARD) produces methylthiopropionate, carbon monoxide and formate, and does not lie on the methionine recycle pathway.</text>
</comment>
<dbReference type="Gene3D" id="2.60.120.10">
    <property type="entry name" value="Jelly Rolls"/>
    <property type="match status" value="1"/>
</dbReference>
<dbReference type="GO" id="GO:0016151">
    <property type="term" value="F:nickel cation binding"/>
    <property type="evidence" value="ECO:0007669"/>
    <property type="project" value="UniProtKB-UniRule"/>
</dbReference>
<dbReference type="InterPro" id="IPR014710">
    <property type="entry name" value="RmlC-like_jellyroll"/>
</dbReference>
<dbReference type="SFLD" id="SFLDG01133">
    <property type="entry name" value="C1.5.4:_Enolase-phosphatase_Li"/>
    <property type="match status" value="1"/>
</dbReference>
<dbReference type="EMBL" id="CAJNDS010002560">
    <property type="protein sequence ID" value="CAE7525889.1"/>
    <property type="molecule type" value="Genomic_DNA"/>
</dbReference>
<evidence type="ECO:0000259" key="12">
    <source>
        <dbReference type="SMART" id="SM01007"/>
    </source>
</evidence>
<dbReference type="InterPro" id="IPR011051">
    <property type="entry name" value="RmlC_Cupin_sf"/>
</dbReference>
<dbReference type="HAMAP" id="MF_03154">
    <property type="entry name" value="Salvage_MtnD_euk"/>
    <property type="match status" value="1"/>
</dbReference>
<comment type="similarity">
    <text evidence="11">Belongs to the acireductone dioxygenase (ARD) family.</text>
</comment>
<keyword evidence="8 11" id="KW-0408">Iron</keyword>
<dbReference type="PANTHER" id="PTHR20371">
    <property type="entry name" value="ENOLASE-PHOSPHATASE E1"/>
    <property type="match status" value="1"/>
</dbReference>
<dbReference type="CDD" id="cd02232">
    <property type="entry name" value="cupin_ARD"/>
    <property type="match status" value="1"/>
</dbReference>
<dbReference type="SMART" id="SM01007">
    <property type="entry name" value="Aldolase_II"/>
    <property type="match status" value="1"/>
</dbReference>
<dbReference type="SUPFAM" id="SSF56784">
    <property type="entry name" value="HAD-like"/>
    <property type="match status" value="1"/>
</dbReference>
<dbReference type="Pfam" id="PF00596">
    <property type="entry name" value="Aldolase_II"/>
    <property type="match status" value="1"/>
</dbReference>
<keyword evidence="14" id="KW-1185">Reference proteome</keyword>
<dbReference type="Gene3D" id="3.40.50.1000">
    <property type="entry name" value="HAD superfamily/HAD-like"/>
    <property type="match status" value="1"/>
</dbReference>
<dbReference type="Gene3D" id="1.10.720.60">
    <property type="match status" value="1"/>
</dbReference>
<evidence type="ECO:0000256" key="9">
    <source>
        <dbReference type="ARBA" id="ARBA00023167"/>
    </source>
</evidence>
<dbReference type="InterPro" id="IPR027496">
    <property type="entry name" value="ARD_euk"/>
</dbReference>
<proteinExistence type="inferred from homology"/>
<reference evidence="13" key="1">
    <citation type="submission" date="2021-02" db="EMBL/GenBank/DDBJ databases">
        <authorList>
            <person name="Dougan E. K."/>
            <person name="Rhodes N."/>
            <person name="Thang M."/>
            <person name="Chan C."/>
        </authorList>
    </citation>
    <scope>NUCLEOTIDE SEQUENCE</scope>
</reference>
<evidence type="ECO:0000256" key="2">
    <source>
        <dbReference type="ARBA" id="ARBA00022596"/>
    </source>
</evidence>
<dbReference type="Pfam" id="PF00702">
    <property type="entry name" value="Hydrolase"/>
    <property type="match status" value="1"/>
</dbReference>
<comment type="subcellular location">
    <subcellularLocation>
        <location evidence="11">Cytoplasm</location>
    </subcellularLocation>
    <subcellularLocation>
        <location evidence="11">Nucleus</location>
    </subcellularLocation>
</comment>
<keyword evidence="2 11" id="KW-0533">Nickel</keyword>
<feature type="binding site" evidence="11">
    <location>
        <position position="156"/>
    </location>
    <ligand>
        <name>Ni(2+)</name>
        <dbReference type="ChEBI" id="CHEBI:49786"/>
        <note>for nickel-dependent acireductone dioxygenase activity</note>
    </ligand>
</feature>
<comment type="catalytic activity">
    <reaction evidence="11">
        <text>1,2-dihydroxy-5-(methylsulfanyl)pent-1-en-3-one + O2 = 4-methylsulfanyl-2-oxobutanoate + formate + 2 H(+)</text>
        <dbReference type="Rhea" id="RHEA:24504"/>
        <dbReference type="ChEBI" id="CHEBI:15378"/>
        <dbReference type="ChEBI" id="CHEBI:15379"/>
        <dbReference type="ChEBI" id="CHEBI:15740"/>
        <dbReference type="ChEBI" id="CHEBI:16723"/>
        <dbReference type="ChEBI" id="CHEBI:49252"/>
        <dbReference type="EC" id="1.13.11.54"/>
    </reaction>
</comment>
<accession>A0A812TKW3</accession>
<dbReference type="GO" id="GO:0005506">
    <property type="term" value="F:iron ion binding"/>
    <property type="evidence" value="ECO:0007669"/>
    <property type="project" value="UniProtKB-UniRule"/>
</dbReference>
<dbReference type="GO" id="GO:0010309">
    <property type="term" value="F:acireductone dioxygenase [iron(II)-requiring] activity"/>
    <property type="evidence" value="ECO:0007669"/>
    <property type="project" value="UniProtKB-UniRule"/>
</dbReference>
<keyword evidence="5" id="KW-0378">Hydrolase</keyword>
<feature type="binding site" evidence="11">
    <location>
        <position position="111"/>
    </location>
    <ligand>
        <name>Fe(2+)</name>
        <dbReference type="ChEBI" id="CHEBI:29033"/>
        <note>for iron-dependent acireductone dioxygenase activity</note>
    </ligand>
</feature>
<dbReference type="GO" id="GO:0010308">
    <property type="term" value="F:acireductone dioxygenase (Ni2+-requiring) activity"/>
    <property type="evidence" value="ECO:0007669"/>
    <property type="project" value="UniProtKB-UniRule"/>
</dbReference>
<dbReference type="GO" id="GO:0005634">
    <property type="term" value="C:nucleus"/>
    <property type="evidence" value="ECO:0007669"/>
    <property type="project" value="UniProtKB-SubCell"/>
</dbReference>
<evidence type="ECO:0000256" key="6">
    <source>
        <dbReference type="ARBA" id="ARBA00022964"/>
    </source>
</evidence>
<keyword evidence="10 11" id="KW-0539">Nucleus</keyword>
<dbReference type="InterPro" id="IPR023943">
    <property type="entry name" value="Enolase-ppase_E1"/>
</dbReference>
<comment type="caution">
    <text evidence="13">The sequence shown here is derived from an EMBL/GenBank/DDBJ whole genome shotgun (WGS) entry which is preliminary data.</text>
</comment>
<dbReference type="SFLD" id="SFLDS00003">
    <property type="entry name" value="Haloacid_Dehalogenase"/>
    <property type="match status" value="1"/>
</dbReference>
<evidence type="ECO:0000256" key="3">
    <source>
        <dbReference type="ARBA" id="ARBA00022605"/>
    </source>
</evidence>
<dbReference type="GO" id="GO:0005737">
    <property type="term" value="C:cytoplasm"/>
    <property type="evidence" value="ECO:0007669"/>
    <property type="project" value="UniProtKB-SubCell"/>
</dbReference>
<dbReference type="SUPFAM" id="SSF51182">
    <property type="entry name" value="RmlC-like cupins"/>
    <property type="match status" value="1"/>
</dbReference>
<protein>
    <recommendedName>
        <fullName evidence="11">Acireductone dioxygenase</fullName>
    </recommendedName>
    <alternativeName>
        <fullName evidence="11">Acireductone dioxygenase (Fe(2+)-requiring)</fullName>
        <shortName evidence="11">ARD'</shortName>
        <shortName evidence="11">Fe-ARD</shortName>
        <ecNumber evidence="11">1.13.11.54</ecNumber>
    </alternativeName>
    <alternativeName>
        <fullName evidence="11">Acireductone dioxygenase (Ni(2+)-requiring)</fullName>
        <shortName evidence="11">ARD</shortName>
        <shortName evidence="11">Ni-ARD</shortName>
        <ecNumber evidence="11">1.13.11.53</ecNumber>
    </alternativeName>
</protein>
<dbReference type="Gene3D" id="3.40.225.10">
    <property type="entry name" value="Class II aldolase/adducin N-terminal domain"/>
    <property type="match status" value="1"/>
</dbReference>
<evidence type="ECO:0000256" key="10">
    <source>
        <dbReference type="ARBA" id="ARBA00023242"/>
    </source>
</evidence>
<feature type="binding site" evidence="11">
    <location>
        <position position="111"/>
    </location>
    <ligand>
        <name>Ni(2+)</name>
        <dbReference type="ChEBI" id="CHEBI:49786"/>
        <note>for nickel-dependent acireductone dioxygenase activity</note>
    </ligand>
</feature>
<evidence type="ECO:0000256" key="7">
    <source>
        <dbReference type="ARBA" id="ARBA00023002"/>
    </source>
</evidence>
<keyword evidence="1 11" id="KW-0963">Cytoplasm</keyword>
<keyword evidence="3 11" id="KW-0028">Amino-acid biosynthesis</keyword>
<name>A0A812TKW3_9DINO</name>
<dbReference type="Proteomes" id="UP000604046">
    <property type="component" value="Unassembled WGS sequence"/>
</dbReference>
<dbReference type="GO" id="GO:0019509">
    <property type="term" value="P:L-methionine salvage from methylthioadenosine"/>
    <property type="evidence" value="ECO:0007669"/>
    <property type="project" value="UniProtKB-UniRule"/>
</dbReference>
<keyword evidence="6 11" id="KW-0223">Dioxygenase</keyword>
<dbReference type="UniPathway" id="UPA00904">
    <property type="reaction ID" value="UER00878"/>
</dbReference>
<dbReference type="EC" id="1.13.11.53" evidence="11"/>